<evidence type="ECO:0000256" key="9">
    <source>
        <dbReference type="HAMAP-Rule" id="MF_00096"/>
    </source>
</evidence>
<feature type="binding site" evidence="9">
    <location>
        <begin position="607"/>
        <end position="614"/>
    </location>
    <ligand>
        <name>ATP</name>
        <dbReference type="ChEBI" id="CHEBI:30616"/>
    </ligand>
</feature>
<dbReference type="FunFam" id="3.40.1170.10:FF:000001">
    <property type="entry name" value="DNA mismatch repair protein MutS"/>
    <property type="match status" value="1"/>
</dbReference>
<dbReference type="GO" id="GO:0140664">
    <property type="term" value="F:ATP-dependent DNA damage sensor activity"/>
    <property type="evidence" value="ECO:0007669"/>
    <property type="project" value="InterPro"/>
</dbReference>
<keyword evidence="6 9" id="KW-0238">DNA-binding</keyword>
<dbReference type="SMART" id="SM00533">
    <property type="entry name" value="MUTSd"/>
    <property type="match status" value="1"/>
</dbReference>
<name>A0A975SPZ6_9RHOO</name>
<evidence type="ECO:0000256" key="1">
    <source>
        <dbReference type="ARBA" id="ARBA00006271"/>
    </source>
</evidence>
<accession>A0A975SPZ6</accession>
<evidence type="ECO:0000313" key="13">
    <source>
        <dbReference type="Proteomes" id="UP000683428"/>
    </source>
</evidence>
<evidence type="ECO:0000256" key="2">
    <source>
        <dbReference type="ARBA" id="ARBA00021982"/>
    </source>
</evidence>
<evidence type="ECO:0000256" key="8">
    <source>
        <dbReference type="ARBA" id="ARBA00024647"/>
    </source>
</evidence>
<sequence>MQQYLKFKAQHPDTLLFYRMGDFYELFFEDAEKAARLLDITLTTRGQSAGQPIKMAGVPYHAVEQYLAKLVKLGQSAVICEQVGDPATSKGPVERAVARIVTPGTLTDAALLDDKRDTLLLALCPEKQRLGLAWLNLASGEFRLTEIGGERLGATLERIRPAEVLLPDGQAEALAPGLNAALTRRPDWHFDQEAARRQLLEHFRVQSLSPFGAEDLGPALGAAGALLQYAQATQAQTLAHVQSLTVERESAYLGLDGATRRNLELTETLRGEPAPTLFSLLDHCVSAMGSRHLRHALHHPERDRARPAARVGAVTALMDEGQRLVRVLTGELKGIADVERIAGRIALRNARPRDLSSLRDTLARLPDLAAPLGEASAPLLTALGQDLNAPPAALDLLTRAIASEPAVLLREGGVIAPGYDPELDELRNLNDNCGAFLVELEARERERTGISSLKVEYNRVHGFYIEITHAHGDKVPEDYRRRQTLKNAERYITPELKAFEDKALSAQERALAREKWLYEGILDQLLEAVPELQRLARALAELDMLTAFAKVAAERNWCCPEYTEETGLWLEGARHPVVENELLAQGESFIANQLELSPERRLLLITGPNMGGKSTYMRQTALIALLAHVGCYVPASRARLGPLDQIFTRIGASDDLASGRSTFMVEMTESAAILHNATEHSLVLMDEVGRGTSTFDGMALAMAILRHLLEKNRSLTLFATHYFELTRLAHEYPELANVHLGAVEHGDRIVFLHAVEEGPASQSYGIQVAALAGIPAAVVKAAKRELRELETRAAVDPLQPDLFAAPAAPEPAEAEPSPLENLLATIDPDQLTPREALDQLYALKALARP</sequence>
<dbReference type="PROSITE" id="PS00486">
    <property type="entry name" value="DNA_MISMATCH_REPAIR_2"/>
    <property type="match status" value="1"/>
</dbReference>
<dbReference type="InterPro" id="IPR045076">
    <property type="entry name" value="MutS"/>
</dbReference>
<dbReference type="GO" id="GO:0005524">
    <property type="term" value="F:ATP binding"/>
    <property type="evidence" value="ECO:0007669"/>
    <property type="project" value="UniProtKB-UniRule"/>
</dbReference>
<evidence type="ECO:0000259" key="11">
    <source>
        <dbReference type="PROSITE" id="PS00486"/>
    </source>
</evidence>
<protein>
    <recommendedName>
        <fullName evidence="2 9">DNA mismatch repair protein MutS</fullName>
    </recommendedName>
</protein>
<evidence type="ECO:0000256" key="3">
    <source>
        <dbReference type="ARBA" id="ARBA00022741"/>
    </source>
</evidence>
<dbReference type="FunFam" id="3.40.50.300:FF:000870">
    <property type="entry name" value="MutS protein homolog 4"/>
    <property type="match status" value="1"/>
</dbReference>
<dbReference type="Proteomes" id="UP000683428">
    <property type="component" value="Chromosome"/>
</dbReference>
<dbReference type="Pfam" id="PF00488">
    <property type="entry name" value="MutS_V"/>
    <property type="match status" value="1"/>
</dbReference>
<dbReference type="InterPro" id="IPR000432">
    <property type="entry name" value="DNA_mismatch_repair_MutS_C"/>
</dbReference>
<dbReference type="GO" id="GO:0030983">
    <property type="term" value="F:mismatched DNA binding"/>
    <property type="evidence" value="ECO:0007669"/>
    <property type="project" value="InterPro"/>
</dbReference>
<dbReference type="InterPro" id="IPR007861">
    <property type="entry name" value="DNA_mismatch_repair_MutS_clamp"/>
</dbReference>
<dbReference type="InterPro" id="IPR005748">
    <property type="entry name" value="DNA_mismatch_repair_MutS"/>
</dbReference>
<dbReference type="AlphaFoldDB" id="A0A975SPZ6"/>
<dbReference type="InterPro" id="IPR007696">
    <property type="entry name" value="DNA_mismatch_repair_MutS_core"/>
</dbReference>
<feature type="domain" description="DNA mismatch repair proteins mutS family" evidence="11">
    <location>
        <begin position="681"/>
        <end position="697"/>
    </location>
</feature>
<dbReference type="InterPro" id="IPR007860">
    <property type="entry name" value="DNA_mmatch_repair_MutS_con_dom"/>
</dbReference>
<dbReference type="EMBL" id="CP064782">
    <property type="protein sequence ID" value="QWT50428.1"/>
    <property type="molecule type" value="Genomic_DNA"/>
</dbReference>
<dbReference type="PIRSF" id="PIRSF037677">
    <property type="entry name" value="DNA_mis_repair_Msh6"/>
    <property type="match status" value="1"/>
</dbReference>
<organism evidence="12 13">
    <name type="scientific">Azospira inquinata</name>
    <dbReference type="NCBI Taxonomy" id="2785627"/>
    <lineage>
        <taxon>Bacteria</taxon>
        <taxon>Pseudomonadati</taxon>
        <taxon>Pseudomonadota</taxon>
        <taxon>Betaproteobacteria</taxon>
        <taxon>Rhodocyclales</taxon>
        <taxon>Rhodocyclaceae</taxon>
        <taxon>Azospira</taxon>
    </lineage>
</organism>
<dbReference type="KEGG" id="aiq:Azoinq_01130"/>
<dbReference type="PANTHER" id="PTHR11361">
    <property type="entry name" value="DNA MISMATCH REPAIR PROTEIN MUTS FAMILY MEMBER"/>
    <property type="match status" value="1"/>
</dbReference>
<evidence type="ECO:0000256" key="7">
    <source>
        <dbReference type="ARBA" id="ARBA00023204"/>
    </source>
</evidence>
<dbReference type="Pfam" id="PF05188">
    <property type="entry name" value="MutS_II"/>
    <property type="match status" value="1"/>
</dbReference>
<evidence type="ECO:0000256" key="4">
    <source>
        <dbReference type="ARBA" id="ARBA00022763"/>
    </source>
</evidence>
<evidence type="ECO:0000256" key="10">
    <source>
        <dbReference type="RuleBase" id="RU003756"/>
    </source>
</evidence>
<comment type="function">
    <text evidence="8 9">This protein is involved in the repair of mismatches in DNA. It is possible that it carries out the mismatch recognition step. This protein has a weak ATPase activity.</text>
</comment>
<reference evidence="12" key="1">
    <citation type="submission" date="2020-11" db="EMBL/GenBank/DDBJ databases">
        <title>Azospira inquinata sp. nov.</title>
        <authorList>
            <person name="Moe W.M."/>
            <person name="Mikes M.C."/>
        </authorList>
    </citation>
    <scope>NUCLEOTIDE SEQUENCE</scope>
    <source>
        <strain evidence="12">Azo-3</strain>
    </source>
</reference>
<dbReference type="Pfam" id="PF05192">
    <property type="entry name" value="MutS_III"/>
    <property type="match status" value="1"/>
</dbReference>
<dbReference type="InterPro" id="IPR007695">
    <property type="entry name" value="DNA_mismatch_repair_MutS-lik_N"/>
</dbReference>
<dbReference type="GO" id="GO:0005829">
    <property type="term" value="C:cytosol"/>
    <property type="evidence" value="ECO:0007669"/>
    <property type="project" value="TreeGrafter"/>
</dbReference>
<dbReference type="CDD" id="cd03284">
    <property type="entry name" value="ABC_MutS1"/>
    <property type="match status" value="1"/>
</dbReference>
<comment type="similarity">
    <text evidence="1 9 10">Belongs to the DNA mismatch repair MutS family.</text>
</comment>
<keyword evidence="13" id="KW-1185">Reference proteome</keyword>
<evidence type="ECO:0000313" key="12">
    <source>
        <dbReference type="EMBL" id="QWT50428.1"/>
    </source>
</evidence>
<dbReference type="NCBIfam" id="TIGR01070">
    <property type="entry name" value="mutS1"/>
    <property type="match status" value="1"/>
</dbReference>
<gene>
    <name evidence="9 12" type="primary">mutS</name>
    <name evidence="12" type="ORF">Azoinq_01130</name>
</gene>
<dbReference type="PANTHER" id="PTHR11361:SF34">
    <property type="entry name" value="DNA MISMATCH REPAIR PROTEIN MSH1, MITOCHONDRIAL"/>
    <property type="match status" value="1"/>
</dbReference>
<keyword evidence="4 9" id="KW-0227">DNA damage</keyword>
<keyword evidence="7 9" id="KW-0234">DNA repair</keyword>
<proteinExistence type="inferred from homology"/>
<evidence type="ECO:0000256" key="6">
    <source>
        <dbReference type="ARBA" id="ARBA00023125"/>
    </source>
</evidence>
<keyword evidence="5 9" id="KW-0067">ATP-binding</keyword>
<dbReference type="SMART" id="SM00534">
    <property type="entry name" value="MUTSac"/>
    <property type="match status" value="1"/>
</dbReference>
<dbReference type="GO" id="GO:0003684">
    <property type="term" value="F:damaged DNA binding"/>
    <property type="evidence" value="ECO:0007669"/>
    <property type="project" value="UniProtKB-UniRule"/>
</dbReference>
<dbReference type="NCBIfam" id="NF003810">
    <property type="entry name" value="PRK05399.1"/>
    <property type="match status" value="1"/>
</dbReference>
<dbReference type="HAMAP" id="MF_00096">
    <property type="entry name" value="MutS"/>
    <property type="match status" value="1"/>
</dbReference>
<dbReference type="GO" id="GO:0006298">
    <property type="term" value="P:mismatch repair"/>
    <property type="evidence" value="ECO:0007669"/>
    <property type="project" value="UniProtKB-UniRule"/>
</dbReference>
<keyword evidence="3 9" id="KW-0547">Nucleotide-binding</keyword>
<evidence type="ECO:0000256" key="5">
    <source>
        <dbReference type="ARBA" id="ARBA00022840"/>
    </source>
</evidence>
<dbReference type="InterPro" id="IPR017261">
    <property type="entry name" value="DNA_mismatch_repair_MutS/MSH"/>
</dbReference>
<dbReference type="Pfam" id="PF05190">
    <property type="entry name" value="MutS_IV"/>
    <property type="match status" value="1"/>
</dbReference>
<dbReference type="Pfam" id="PF01624">
    <property type="entry name" value="MutS_I"/>
    <property type="match status" value="1"/>
</dbReference>